<dbReference type="AlphaFoldDB" id="A0A918DXK9"/>
<organism evidence="2 3">
    <name type="scientific">Marinobacterium nitratireducens</name>
    <dbReference type="NCBI Taxonomy" id="518897"/>
    <lineage>
        <taxon>Bacteria</taxon>
        <taxon>Pseudomonadati</taxon>
        <taxon>Pseudomonadota</taxon>
        <taxon>Gammaproteobacteria</taxon>
        <taxon>Oceanospirillales</taxon>
        <taxon>Oceanospirillaceae</taxon>
        <taxon>Marinobacterium</taxon>
    </lineage>
</organism>
<accession>A0A918DXK9</accession>
<dbReference type="EMBL" id="BMLT01000011">
    <property type="protein sequence ID" value="GGO86748.1"/>
    <property type="molecule type" value="Genomic_DNA"/>
</dbReference>
<keyword evidence="1" id="KW-0732">Signal</keyword>
<evidence type="ECO:0000256" key="1">
    <source>
        <dbReference type="SAM" id="SignalP"/>
    </source>
</evidence>
<protein>
    <submittedName>
        <fullName evidence="2">Uncharacterized protein</fullName>
    </submittedName>
</protein>
<proteinExistence type="predicted"/>
<evidence type="ECO:0000313" key="2">
    <source>
        <dbReference type="EMBL" id="GGO86748.1"/>
    </source>
</evidence>
<evidence type="ECO:0000313" key="3">
    <source>
        <dbReference type="Proteomes" id="UP000599578"/>
    </source>
</evidence>
<keyword evidence="3" id="KW-1185">Reference proteome</keyword>
<name>A0A918DXK9_9GAMM</name>
<feature type="signal peptide" evidence="1">
    <location>
        <begin position="1"/>
        <end position="23"/>
    </location>
</feature>
<dbReference type="RefSeq" id="WP_188862231.1">
    <property type="nucleotide sequence ID" value="NZ_BMLT01000011.1"/>
</dbReference>
<gene>
    <name evidence="2" type="ORF">GCM10011348_38320</name>
</gene>
<feature type="chain" id="PRO_5037035710" evidence="1">
    <location>
        <begin position="24"/>
        <end position="143"/>
    </location>
</feature>
<reference evidence="2 3" key="1">
    <citation type="journal article" date="2014" name="Int. J. Syst. Evol. Microbiol.">
        <title>Complete genome sequence of Corynebacterium casei LMG S-19264T (=DSM 44701T), isolated from a smear-ripened cheese.</title>
        <authorList>
            <consortium name="US DOE Joint Genome Institute (JGI-PGF)"/>
            <person name="Walter F."/>
            <person name="Albersmeier A."/>
            <person name="Kalinowski J."/>
            <person name="Ruckert C."/>
        </authorList>
    </citation>
    <scope>NUCLEOTIDE SEQUENCE [LARGE SCALE GENOMIC DNA]</scope>
    <source>
        <strain evidence="2 3">CGMCC 1.7286</strain>
    </source>
</reference>
<comment type="caution">
    <text evidence="2">The sequence shown here is derived from an EMBL/GenBank/DDBJ whole genome shotgun (WGS) entry which is preliminary data.</text>
</comment>
<sequence length="143" mass="17342">MKARLTGAGVLALLLAVASPARADVDVGFFFSGAIHGDGYSLYLGVPFGYLATRPHYTRHYYRYDYPRPYYRDYYPRYRRYDHPGYRNYGHRPHRHDRYRHGEDRYYRGDYRRGDALRRPDRRILRDDHGGRHHDFFRGERHR</sequence>
<dbReference type="Proteomes" id="UP000599578">
    <property type="component" value="Unassembled WGS sequence"/>
</dbReference>